<dbReference type="GO" id="GO:0006886">
    <property type="term" value="P:intracellular protein transport"/>
    <property type="evidence" value="ECO:0007669"/>
    <property type="project" value="InterPro"/>
</dbReference>
<keyword evidence="3" id="KW-0813">Transport</keyword>
<dbReference type="Proteomes" id="UP000242525">
    <property type="component" value="Unassembled WGS sequence"/>
</dbReference>
<dbReference type="PANTHER" id="PTHR19957">
    <property type="entry name" value="SYNTAXIN"/>
    <property type="match status" value="1"/>
</dbReference>
<dbReference type="GO" id="GO:0000149">
    <property type="term" value="F:SNARE binding"/>
    <property type="evidence" value="ECO:0007669"/>
    <property type="project" value="TreeGrafter"/>
</dbReference>
<evidence type="ECO:0000256" key="5">
    <source>
        <dbReference type="ARBA" id="ARBA00022927"/>
    </source>
</evidence>
<evidence type="ECO:0000313" key="14">
    <source>
        <dbReference type="Proteomes" id="UP000242525"/>
    </source>
</evidence>
<dbReference type="InterPro" id="IPR045242">
    <property type="entry name" value="Syntaxin"/>
</dbReference>
<evidence type="ECO:0000256" key="10">
    <source>
        <dbReference type="SAM" id="MobiDB-lite"/>
    </source>
</evidence>
<dbReference type="SUPFAM" id="SSF47661">
    <property type="entry name" value="t-snare proteins"/>
    <property type="match status" value="1"/>
</dbReference>
<dbReference type="GO" id="GO:0005484">
    <property type="term" value="F:SNAP receptor activity"/>
    <property type="evidence" value="ECO:0007669"/>
    <property type="project" value="InterPro"/>
</dbReference>
<comment type="caution">
    <text evidence="13">The sequence shown here is derived from an EMBL/GenBank/DDBJ whole genome shotgun (WGS) entry which is preliminary data.</text>
</comment>
<accession>A0A0J9X972</accession>
<dbReference type="InterPro" id="IPR000727">
    <property type="entry name" value="T_SNARE_dom"/>
</dbReference>
<feature type="domain" description="T-SNARE coiled-coil homology" evidence="12">
    <location>
        <begin position="239"/>
        <end position="301"/>
    </location>
</feature>
<dbReference type="GO" id="GO:0006906">
    <property type="term" value="P:vesicle fusion"/>
    <property type="evidence" value="ECO:0007669"/>
    <property type="project" value="TreeGrafter"/>
</dbReference>
<dbReference type="PANTHER" id="PTHR19957:SF83">
    <property type="entry name" value="SYNTAXIN-16"/>
    <property type="match status" value="1"/>
</dbReference>
<reference evidence="13" key="1">
    <citation type="submission" date="2014-03" db="EMBL/GenBank/DDBJ databases">
        <authorList>
            <person name="Casaregola S."/>
        </authorList>
    </citation>
    <scope>NUCLEOTIDE SEQUENCE [LARGE SCALE GENOMIC DNA]</scope>
    <source>
        <strain evidence="13">CLIB 918</strain>
    </source>
</reference>
<evidence type="ECO:0000256" key="3">
    <source>
        <dbReference type="ARBA" id="ARBA00022448"/>
    </source>
</evidence>
<keyword evidence="6 11" id="KW-1133">Transmembrane helix</keyword>
<evidence type="ECO:0000256" key="1">
    <source>
        <dbReference type="ARBA" id="ARBA00004409"/>
    </source>
</evidence>
<evidence type="ECO:0000256" key="7">
    <source>
        <dbReference type="ARBA" id="ARBA00023034"/>
    </source>
</evidence>
<keyword evidence="5" id="KW-0653">Protein transport</keyword>
<dbReference type="PROSITE" id="PS50192">
    <property type="entry name" value="T_SNARE"/>
    <property type="match status" value="1"/>
</dbReference>
<evidence type="ECO:0000256" key="11">
    <source>
        <dbReference type="SAM" id="Phobius"/>
    </source>
</evidence>
<keyword evidence="8" id="KW-0175">Coiled coil</keyword>
<gene>
    <name evidence="13" type="ORF">BN980_GECA05s00400g</name>
</gene>
<evidence type="ECO:0000256" key="2">
    <source>
        <dbReference type="ARBA" id="ARBA00009063"/>
    </source>
</evidence>
<protein>
    <submittedName>
        <fullName evidence="13">Similar to Saccharomyces cerevisiae YOL018C TLG2 Syntaxin-like t-SNARE</fullName>
    </submittedName>
</protein>
<dbReference type="Gene3D" id="1.20.58.70">
    <property type="match status" value="1"/>
</dbReference>
<feature type="region of interest" description="Disordered" evidence="10">
    <location>
        <begin position="337"/>
        <end position="367"/>
    </location>
</feature>
<sequence>MYRDRTNLFISYRQSYTHHPQFIPSTGRTKSKYSKGGDEDEELGLIAHTDENDDVEAIEMDRLPPVWIDLSDEVDEQLAQIDTQITRLGTLHRANALPGFDDRTAEEAEIERLTFDITAALHRCQALIKRFADLARRGAANAEEERLSANMRIAMATRVQVRSTTFRKMQSSYLKSLRKEALMTTGADAGGGMSADTPLLLDSSTDVLDADIDESFSHETLRQQQEQQQQQSLVTQDNETVLRQREEEITKIATGILELSEIFKDLQTMVIDQGTLLDRIDYNVENMHTNVKQADKELVQATHYQKRTQKCKIILLLSLLVLGLFIILLIKPKRHHSHDDGGGSSTAPPPSVDHNNAPDAGHNRYLL</sequence>
<keyword evidence="4 11" id="KW-0812">Transmembrane</keyword>
<keyword evidence="9 11" id="KW-0472">Membrane</keyword>
<dbReference type="EMBL" id="CCBN010000005">
    <property type="protein sequence ID" value="CDO53349.1"/>
    <property type="molecule type" value="Genomic_DNA"/>
</dbReference>
<keyword evidence="7" id="KW-0333">Golgi apparatus</keyword>
<dbReference type="STRING" id="1173061.A0A0J9X972"/>
<evidence type="ECO:0000256" key="8">
    <source>
        <dbReference type="ARBA" id="ARBA00023054"/>
    </source>
</evidence>
<comment type="similarity">
    <text evidence="2">Belongs to the syntaxin family.</text>
</comment>
<dbReference type="Pfam" id="PF05739">
    <property type="entry name" value="SNARE"/>
    <property type="match status" value="1"/>
</dbReference>
<dbReference type="InterPro" id="IPR010989">
    <property type="entry name" value="SNARE"/>
</dbReference>
<comment type="subcellular location">
    <subcellularLocation>
        <location evidence="1">Golgi apparatus membrane</location>
        <topology evidence="1">Single-pass type IV membrane protein</topology>
    </subcellularLocation>
</comment>
<dbReference type="SMART" id="SM00397">
    <property type="entry name" value="t_SNARE"/>
    <property type="match status" value="1"/>
</dbReference>
<evidence type="ECO:0000313" key="13">
    <source>
        <dbReference type="EMBL" id="CDO53349.1"/>
    </source>
</evidence>
<dbReference type="PROSITE" id="PS00914">
    <property type="entry name" value="SYNTAXIN"/>
    <property type="match status" value="1"/>
</dbReference>
<dbReference type="OrthoDB" id="10251371at2759"/>
<evidence type="ECO:0000256" key="6">
    <source>
        <dbReference type="ARBA" id="ARBA00022989"/>
    </source>
</evidence>
<evidence type="ECO:0000256" key="4">
    <source>
        <dbReference type="ARBA" id="ARBA00022692"/>
    </source>
</evidence>
<dbReference type="GO" id="GO:0000139">
    <property type="term" value="C:Golgi membrane"/>
    <property type="evidence" value="ECO:0007669"/>
    <property type="project" value="UniProtKB-SubCell"/>
</dbReference>
<dbReference type="GO" id="GO:0048278">
    <property type="term" value="P:vesicle docking"/>
    <property type="evidence" value="ECO:0007669"/>
    <property type="project" value="TreeGrafter"/>
</dbReference>
<proteinExistence type="inferred from homology"/>
<dbReference type="InterPro" id="IPR006012">
    <property type="entry name" value="Syntaxin/epimorphin_CS"/>
</dbReference>
<feature type="transmembrane region" description="Helical" evidence="11">
    <location>
        <begin position="313"/>
        <end position="330"/>
    </location>
</feature>
<name>A0A0J9X972_GEOCN</name>
<organism evidence="13 14">
    <name type="scientific">Geotrichum candidum</name>
    <name type="common">Oospora lactis</name>
    <name type="synonym">Dipodascus geotrichum</name>
    <dbReference type="NCBI Taxonomy" id="1173061"/>
    <lineage>
        <taxon>Eukaryota</taxon>
        <taxon>Fungi</taxon>
        <taxon>Dikarya</taxon>
        <taxon>Ascomycota</taxon>
        <taxon>Saccharomycotina</taxon>
        <taxon>Dipodascomycetes</taxon>
        <taxon>Dipodascales</taxon>
        <taxon>Dipodascaceae</taxon>
        <taxon>Geotrichum</taxon>
    </lineage>
</organism>
<dbReference type="CDD" id="cd15845">
    <property type="entry name" value="SNARE_syntaxin16"/>
    <property type="match status" value="1"/>
</dbReference>
<evidence type="ECO:0000259" key="12">
    <source>
        <dbReference type="PROSITE" id="PS50192"/>
    </source>
</evidence>
<keyword evidence="14" id="KW-1185">Reference proteome</keyword>
<dbReference type="GO" id="GO:0031201">
    <property type="term" value="C:SNARE complex"/>
    <property type="evidence" value="ECO:0007669"/>
    <property type="project" value="TreeGrafter"/>
</dbReference>
<dbReference type="AlphaFoldDB" id="A0A0J9X972"/>
<evidence type="ECO:0000256" key="9">
    <source>
        <dbReference type="ARBA" id="ARBA00023136"/>
    </source>
</evidence>